<dbReference type="Proteomes" id="UP000299102">
    <property type="component" value="Unassembled WGS sequence"/>
</dbReference>
<gene>
    <name evidence="1" type="ORF">EVAR_33414_1</name>
</gene>
<dbReference type="OrthoDB" id="9998011at2759"/>
<dbReference type="Gene3D" id="2.60.40.1930">
    <property type="match status" value="1"/>
</dbReference>
<dbReference type="Gene3D" id="2.60.40.2950">
    <property type="match status" value="1"/>
</dbReference>
<protein>
    <submittedName>
        <fullName evidence="1">Uncharacterized protein</fullName>
    </submittedName>
</protein>
<name>A0A4C1W0D2_EUMVA</name>
<reference evidence="1 2" key="1">
    <citation type="journal article" date="2019" name="Commun. Biol.">
        <title>The bagworm genome reveals a unique fibroin gene that provides high tensile strength.</title>
        <authorList>
            <person name="Kono N."/>
            <person name="Nakamura H."/>
            <person name="Ohtoshi R."/>
            <person name="Tomita M."/>
            <person name="Numata K."/>
            <person name="Arakawa K."/>
        </authorList>
    </citation>
    <scope>NUCLEOTIDE SEQUENCE [LARGE SCALE GENOMIC DNA]</scope>
</reference>
<sequence>MNDCSQCGGVSQSLDVNEARVRGRAGIPYTEQSRRWHTGSRVTVVAHRVGMMRRTIQCYLTVLVMPMVVQCTSVLGPRTLRPHSTYRAVLAGGSSALTLDVAVEGRRATGEPYSQSREVQLRPGTSRILDLEIGDPGPGDYALRVRSTSGAFFESSAPLVYQPRTFCVFVETDKRVYQPGDTIYFRIVSLDKVEMYVDRYNHRSRRYQLPNFEDLRLILNRMLQRNL</sequence>
<accession>A0A4C1W0D2</accession>
<dbReference type="STRING" id="151549.A0A4C1W0D2"/>
<dbReference type="AlphaFoldDB" id="A0A4C1W0D2"/>
<keyword evidence="2" id="KW-1185">Reference proteome</keyword>
<organism evidence="1 2">
    <name type="scientific">Eumeta variegata</name>
    <name type="common">Bagworm moth</name>
    <name type="synonym">Eumeta japonica</name>
    <dbReference type="NCBI Taxonomy" id="151549"/>
    <lineage>
        <taxon>Eukaryota</taxon>
        <taxon>Metazoa</taxon>
        <taxon>Ecdysozoa</taxon>
        <taxon>Arthropoda</taxon>
        <taxon>Hexapoda</taxon>
        <taxon>Insecta</taxon>
        <taxon>Pterygota</taxon>
        <taxon>Neoptera</taxon>
        <taxon>Endopterygota</taxon>
        <taxon>Lepidoptera</taxon>
        <taxon>Glossata</taxon>
        <taxon>Ditrysia</taxon>
        <taxon>Tineoidea</taxon>
        <taxon>Psychidae</taxon>
        <taxon>Oiketicinae</taxon>
        <taxon>Eumeta</taxon>
    </lineage>
</organism>
<comment type="caution">
    <text evidence="1">The sequence shown here is derived from an EMBL/GenBank/DDBJ whole genome shotgun (WGS) entry which is preliminary data.</text>
</comment>
<evidence type="ECO:0000313" key="2">
    <source>
        <dbReference type="Proteomes" id="UP000299102"/>
    </source>
</evidence>
<proteinExistence type="predicted"/>
<dbReference type="EMBL" id="BGZK01000462">
    <property type="protein sequence ID" value="GBP44986.1"/>
    <property type="molecule type" value="Genomic_DNA"/>
</dbReference>
<evidence type="ECO:0000313" key="1">
    <source>
        <dbReference type="EMBL" id="GBP44986.1"/>
    </source>
</evidence>